<dbReference type="NCBIfam" id="TIGR02937">
    <property type="entry name" value="sigma70-ECF"/>
    <property type="match status" value="1"/>
</dbReference>
<dbReference type="PANTHER" id="PTHR43133">
    <property type="entry name" value="RNA POLYMERASE ECF-TYPE SIGMA FACTO"/>
    <property type="match status" value="1"/>
</dbReference>
<dbReference type="InterPro" id="IPR014284">
    <property type="entry name" value="RNA_pol_sigma-70_dom"/>
</dbReference>
<dbReference type="Pfam" id="PF08281">
    <property type="entry name" value="Sigma70_r4_2"/>
    <property type="match status" value="1"/>
</dbReference>
<keyword evidence="3" id="KW-0731">Sigma factor</keyword>
<evidence type="ECO:0000256" key="4">
    <source>
        <dbReference type="ARBA" id="ARBA00023125"/>
    </source>
</evidence>
<dbReference type="RefSeq" id="WP_097792877.1">
    <property type="nucleotide sequence ID" value="NZ_NOUV01000014.1"/>
</dbReference>
<dbReference type="SUPFAM" id="SSF88659">
    <property type="entry name" value="Sigma3 and sigma4 domains of RNA polymerase sigma factors"/>
    <property type="match status" value="1"/>
</dbReference>
<dbReference type="Gene3D" id="1.10.10.10">
    <property type="entry name" value="Winged helix-like DNA-binding domain superfamily/Winged helix DNA-binding domain"/>
    <property type="match status" value="1"/>
</dbReference>
<dbReference type="EMBL" id="NOUV01000014">
    <property type="protein sequence ID" value="PDX87062.1"/>
    <property type="molecule type" value="Genomic_DNA"/>
</dbReference>
<name>A0A2A7B713_9FIRM</name>
<dbReference type="Gene3D" id="1.10.1740.10">
    <property type="match status" value="1"/>
</dbReference>
<evidence type="ECO:0000256" key="3">
    <source>
        <dbReference type="ARBA" id="ARBA00023082"/>
    </source>
</evidence>
<keyword evidence="2" id="KW-0805">Transcription regulation</keyword>
<dbReference type="SUPFAM" id="SSF88946">
    <property type="entry name" value="Sigma2 domain of RNA polymerase sigma factors"/>
    <property type="match status" value="1"/>
</dbReference>
<keyword evidence="5" id="KW-0804">Transcription</keyword>
<dbReference type="InterPro" id="IPR036388">
    <property type="entry name" value="WH-like_DNA-bd_sf"/>
</dbReference>
<dbReference type="Proteomes" id="UP000220904">
    <property type="component" value="Unassembled WGS sequence"/>
</dbReference>
<dbReference type="InterPro" id="IPR007627">
    <property type="entry name" value="RNA_pol_sigma70_r2"/>
</dbReference>
<dbReference type="GO" id="GO:0003677">
    <property type="term" value="F:DNA binding"/>
    <property type="evidence" value="ECO:0007669"/>
    <property type="project" value="UniProtKB-KW"/>
</dbReference>
<feature type="domain" description="RNA polymerase sigma factor 70 region 4 type 2" evidence="7">
    <location>
        <begin position="124"/>
        <end position="175"/>
    </location>
</feature>
<dbReference type="InterPro" id="IPR013325">
    <property type="entry name" value="RNA_pol_sigma_r2"/>
</dbReference>
<dbReference type="GO" id="GO:0006352">
    <property type="term" value="P:DNA-templated transcription initiation"/>
    <property type="evidence" value="ECO:0007669"/>
    <property type="project" value="InterPro"/>
</dbReference>
<feature type="domain" description="RNA polymerase sigma-70 region 2" evidence="6">
    <location>
        <begin position="27"/>
        <end position="87"/>
    </location>
</feature>
<comment type="caution">
    <text evidence="8">The sequence shown here is derived from an EMBL/GenBank/DDBJ whole genome shotgun (WGS) entry which is preliminary data.</text>
</comment>
<dbReference type="OrthoDB" id="9808901at2"/>
<dbReference type="GO" id="GO:0016987">
    <property type="term" value="F:sigma factor activity"/>
    <property type="evidence" value="ECO:0007669"/>
    <property type="project" value="UniProtKB-KW"/>
</dbReference>
<gene>
    <name evidence="8" type="ORF">CHR60_10160</name>
</gene>
<evidence type="ECO:0000259" key="6">
    <source>
        <dbReference type="Pfam" id="PF04542"/>
    </source>
</evidence>
<evidence type="ECO:0000256" key="1">
    <source>
        <dbReference type="ARBA" id="ARBA00010641"/>
    </source>
</evidence>
<dbReference type="InterPro" id="IPR013249">
    <property type="entry name" value="RNA_pol_sigma70_r4_t2"/>
</dbReference>
<keyword evidence="4" id="KW-0238">DNA-binding</keyword>
<reference evidence="8 9" key="1">
    <citation type="journal article" date="2017" name="Front. Microbiol.">
        <title>New Insights into the Diversity of the Genus Faecalibacterium.</title>
        <authorList>
            <person name="Benevides L."/>
            <person name="Burman S."/>
            <person name="Martin R."/>
            <person name="Robert V."/>
            <person name="Thomas M."/>
            <person name="Miquel S."/>
            <person name="Chain F."/>
            <person name="Sokol H."/>
            <person name="Bermudez-Humaran L.G."/>
            <person name="Morrison M."/>
            <person name="Langella P."/>
            <person name="Azevedo V.A."/>
            <person name="Chatel J.M."/>
            <person name="Soares S."/>
        </authorList>
    </citation>
    <scope>NUCLEOTIDE SEQUENCE [LARGE SCALE GENOMIC DNA]</scope>
    <source>
        <strain evidence="8 9">AHMP21</strain>
    </source>
</reference>
<dbReference type="PANTHER" id="PTHR43133:SF8">
    <property type="entry name" value="RNA POLYMERASE SIGMA FACTOR HI_1459-RELATED"/>
    <property type="match status" value="1"/>
</dbReference>
<evidence type="ECO:0000259" key="7">
    <source>
        <dbReference type="Pfam" id="PF08281"/>
    </source>
</evidence>
<dbReference type="Pfam" id="PF04542">
    <property type="entry name" value="Sigma70_r2"/>
    <property type="match status" value="1"/>
</dbReference>
<sequence length="186" mass="21772">MIEDEKIIEMFFERSEQGIRELDIKYGKVCHKLSYNIVNSRQDAEECVNDAYLGAWNAIPPANPHPLLTYICKIVRNISLKIYYRKEAAKRNSTYTIAMEEIEACIADPNTVEAEIEARELARIIESFLDTLTVENRVIFMRRYWFSDSCKDIAKFVGLSEKNISVRLTRIRQKMKSYLAEREVFV</sequence>
<organism evidence="8 9">
    <name type="scientific">Faecalibacterium prausnitzii</name>
    <dbReference type="NCBI Taxonomy" id="853"/>
    <lineage>
        <taxon>Bacteria</taxon>
        <taxon>Bacillati</taxon>
        <taxon>Bacillota</taxon>
        <taxon>Clostridia</taxon>
        <taxon>Eubacteriales</taxon>
        <taxon>Oscillospiraceae</taxon>
        <taxon>Faecalibacterium</taxon>
    </lineage>
</organism>
<evidence type="ECO:0000256" key="5">
    <source>
        <dbReference type="ARBA" id="ARBA00023163"/>
    </source>
</evidence>
<evidence type="ECO:0000313" key="8">
    <source>
        <dbReference type="EMBL" id="PDX87062.1"/>
    </source>
</evidence>
<evidence type="ECO:0000256" key="2">
    <source>
        <dbReference type="ARBA" id="ARBA00023015"/>
    </source>
</evidence>
<dbReference type="InterPro" id="IPR039425">
    <property type="entry name" value="RNA_pol_sigma-70-like"/>
</dbReference>
<dbReference type="AlphaFoldDB" id="A0A2A7B713"/>
<proteinExistence type="inferred from homology"/>
<comment type="similarity">
    <text evidence="1">Belongs to the sigma-70 factor family. ECF subfamily.</text>
</comment>
<evidence type="ECO:0000313" key="9">
    <source>
        <dbReference type="Proteomes" id="UP000220904"/>
    </source>
</evidence>
<dbReference type="InterPro" id="IPR013324">
    <property type="entry name" value="RNA_pol_sigma_r3/r4-like"/>
</dbReference>
<accession>A0A2A7B713</accession>
<protein>
    <submittedName>
        <fullName evidence="8">RNA polymerase subunit sigma</fullName>
    </submittedName>
</protein>